<keyword evidence="3" id="KW-1185">Reference proteome</keyword>
<accession>A0A4Q0T2R6</accession>
<dbReference type="InterPro" id="IPR011037">
    <property type="entry name" value="Pyrv_Knase-like_insert_dom_sf"/>
</dbReference>
<dbReference type="RefSeq" id="WP_128913372.1">
    <property type="nucleotide sequence ID" value="NZ_RDSM01000002.1"/>
</dbReference>
<dbReference type="SUPFAM" id="SSF50800">
    <property type="entry name" value="PK beta-barrel domain-like"/>
    <property type="match status" value="1"/>
</dbReference>
<organism evidence="2 3">
    <name type="scientific">Granulicella sibirica</name>
    <dbReference type="NCBI Taxonomy" id="2479048"/>
    <lineage>
        <taxon>Bacteria</taxon>
        <taxon>Pseudomonadati</taxon>
        <taxon>Acidobacteriota</taxon>
        <taxon>Terriglobia</taxon>
        <taxon>Terriglobales</taxon>
        <taxon>Acidobacteriaceae</taxon>
        <taxon>Granulicella</taxon>
    </lineage>
</organism>
<evidence type="ECO:0000313" key="2">
    <source>
        <dbReference type="EMBL" id="RXH55786.1"/>
    </source>
</evidence>
<protein>
    <submittedName>
        <fullName evidence="2">Flavodoxin reductases (Ferredoxin-NADPH reductases) family 1</fullName>
    </submittedName>
</protein>
<proteinExistence type="predicted"/>
<dbReference type="GO" id="GO:0003824">
    <property type="term" value="F:catalytic activity"/>
    <property type="evidence" value="ECO:0007669"/>
    <property type="project" value="InterPro"/>
</dbReference>
<sequence length="237" mass="26125">MPAIGRVASVTRYPVKSMAGEVVGRGYLNEHGLEHDRLYAFESSGAPAGMLRLTGKERREMLRYRPRVLTDSAVAVLTPSGDSYRVDSAEMLAYLRDNIAGANRILLTLEATPQTDVRPLSLLSIETVEALSSELGEAVDARRFRANLMVSMEGGAYAEDGLVERVIQIGSEARVMVRERTPRCRFVTYDPDAPEVGEPMFSMMKMLERQHQGRVGVYASVVRVGWVESGDEISVVG</sequence>
<evidence type="ECO:0000259" key="1">
    <source>
        <dbReference type="PROSITE" id="PS51340"/>
    </source>
</evidence>
<dbReference type="GO" id="GO:0030151">
    <property type="term" value="F:molybdenum ion binding"/>
    <property type="evidence" value="ECO:0007669"/>
    <property type="project" value="InterPro"/>
</dbReference>
<dbReference type="Pfam" id="PF03473">
    <property type="entry name" value="MOSC"/>
    <property type="match status" value="1"/>
</dbReference>
<gene>
    <name evidence="2" type="ORF">GRAN_2643</name>
</gene>
<dbReference type="Pfam" id="PF03476">
    <property type="entry name" value="MOSC_N"/>
    <property type="match status" value="1"/>
</dbReference>
<dbReference type="OrthoDB" id="581532at2"/>
<name>A0A4Q0T2R6_9BACT</name>
<evidence type="ECO:0000313" key="3">
    <source>
        <dbReference type="Proteomes" id="UP000289437"/>
    </source>
</evidence>
<comment type="caution">
    <text evidence="2">The sequence shown here is derived from an EMBL/GenBank/DDBJ whole genome shotgun (WGS) entry which is preliminary data.</text>
</comment>
<feature type="domain" description="MOSC" evidence="1">
    <location>
        <begin position="84"/>
        <end position="236"/>
    </location>
</feature>
<dbReference type="PROSITE" id="PS51340">
    <property type="entry name" value="MOSC"/>
    <property type="match status" value="1"/>
</dbReference>
<reference evidence="2 3" key="1">
    <citation type="submission" date="2018-11" db="EMBL/GenBank/DDBJ databases">
        <authorList>
            <person name="Mardanov A.V."/>
            <person name="Ravin N.V."/>
            <person name="Dedysh S.N."/>
        </authorList>
    </citation>
    <scope>NUCLEOTIDE SEQUENCE [LARGE SCALE GENOMIC DNA]</scope>
    <source>
        <strain evidence="2 3">AF10</strain>
    </source>
</reference>
<dbReference type="AlphaFoldDB" id="A0A4Q0T2R6"/>
<dbReference type="InterPro" id="IPR005302">
    <property type="entry name" value="MoCF_Sase_C"/>
</dbReference>
<dbReference type="GO" id="GO:0030170">
    <property type="term" value="F:pyridoxal phosphate binding"/>
    <property type="evidence" value="ECO:0007669"/>
    <property type="project" value="InterPro"/>
</dbReference>
<dbReference type="Gene3D" id="2.40.33.20">
    <property type="entry name" value="PK beta-barrel domain-like"/>
    <property type="match status" value="1"/>
</dbReference>
<dbReference type="EMBL" id="RDSM01000002">
    <property type="protein sequence ID" value="RXH55786.1"/>
    <property type="molecule type" value="Genomic_DNA"/>
</dbReference>
<dbReference type="Proteomes" id="UP000289437">
    <property type="component" value="Unassembled WGS sequence"/>
</dbReference>
<dbReference type="InterPro" id="IPR005303">
    <property type="entry name" value="MOCOS_middle"/>
</dbReference>
<reference evidence="3" key="2">
    <citation type="submission" date="2019-02" db="EMBL/GenBank/DDBJ databases">
        <title>Granulicella sibirica sp. nov., a psychrotolerant acidobacterium isolated from an organic soil layer in forested tundra, West Siberia.</title>
        <authorList>
            <person name="Oshkin I.Y."/>
            <person name="Kulichevskaya I.S."/>
            <person name="Rijpstra W.I.C."/>
            <person name="Sinninghe Damste J.S."/>
            <person name="Rakitin A.L."/>
            <person name="Ravin N.V."/>
            <person name="Dedysh S.N."/>
        </authorList>
    </citation>
    <scope>NUCLEOTIDE SEQUENCE [LARGE SCALE GENOMIC DNA]</scope>
    <source>
        <strain evidence="3">AF10</strain>
    </source>
</reference>